<dbReference type="Pfam" id="PF00672">
    <property type="entry name" value="HAMP"/>
    <property type="match status" value="1"/>
</dbReference>
<dbReference type="InterPro" id="IPR003594">
    <property type="entry name" value="HATPase_dom"/>
</dbReference>
<dbReference type="AlphaFoldDB" id="A0A4S4BGL7"/>
<evidence type="ECO:0000259" key="10">
    <source>
        <dbReference type="PROSITE" id="PS50885"/>
    </source>
</evidence>
<evidence type="ECO:0000256" key="1">
    <source>
        <dbReference type="ARBA" id="ARBA00004651"/>
    </source>
</evidence>
<keyword evidence="8 9" id="KW-0472">Membrane</keyword>
<protein>
    <submittedName>
        <fullName evidence="11">Sensor histidine kinase</fullName>
    </submittedName>
</protein>
<evidence type="ECO:0000313" key="11">
    <source>
        <dbReference type="EMBL" id="THF72944.1"/>
    </source>
</evidence>
<dbReference type="RefSeq" id="WP_136373770.1">
    <property type="nucleotide sequence ID" value="NZ_SSOB01000066.1"/>
</dbReference>
<evidence type="ECO:0000256" key="5">
    <source>
        <dbReference type="ARBA" id="ARBA00022692"/>
    </source>
</evidence>
<reference evidence="11 12" key="1">
    <citation type="submission" date="2019-04" db="EMBL/GenBank/DDBJ databases">
        <title>Cohnella sp. nov. isolated from preserved vegetables.</title>
        <authorList>
            <person name="Lin S.-Y."/>
            <person name="Hung M.-H."/>
            <person name="Young C.-C."/>
        </authorList>
    </citation>
    <scope>NUCLEOTIDE SEQUENCE [LARGE SCALE GENOMIC DNA]</scope>
    <source>
        <strain evidence="11 12">CC-MHH1044</strain>
    </source>
</reference>
<dbReference type="SMART" id="SM00304">
    <property type="entry name" value="HAMP"/>
    <property type="match status" value="1"/>
</dbReference>
<keyword evidence="4" id="KW-0808">Transferase</keyword>
<evidence type="ECO:0000256" key="2">
    <source>
        <dbReference type="ARBA" id="ARBA00022475"/>
    </source>
</evidence>
<dbReference type="PROSITE" id="PS50885">
    <property type="entry name" value="HAMP"/>
    <property type="match status" value="1"/>
</dbReference>
<dbReference type="SUPFAM" id="SSF158472">
    <property type="entry name" value="HAMP domain-like"/>
    <property type="match status" value="1"/>
</dbReference>
<evidence type="ECO:0000256" key="8">
    <source>
        <dbReference type="ARBA" id="ARBA00023136"/>
    </source>
</evidence>
<evidence type="ECO:0000313" key="12">
    <source>
        <dbReference type="Proteomes" id="UP000310636"/>
    </source>
</evidence>
<gene>
    <name evidence="11" type="ORF">E6C55_31245</name>
</gene>
<keyword evidence="5 9" id="KW-0812">Transmembrane</keyword>
<dbReference type="GO" id="GO:0000155">
    <property type="term" value="F:phosphorelay sensor kinase activity"/>
    <property type="evidence" value="ECO:0007669"/>
    <property type="project" value="InterPro"/>
</dbReference>
<keyword evidence="12" id="KW-1185">Reference proteome</keyword>
<comment type="subcellular location">
    <subcellularLocation>
        <location evidence="1">Cell membrane</location>
        <topology evidence="1">Multi-pass membrane protein</topology>
    </subcellularLocation>
</comment>
<dbReference type="Gene3D" id="3.30.450.20">
    <property type="entry name" value="PAS domain"/>
    <property type="match status" value="1"/>
</dbReference>
<dbReference type="SUPFAM" id="SSF55874">
    <property type="entry name" value="ATPase domain of HSP90 chaperone/DNA topoisomerase II/histidine kinase"/>
    <property type="match status" value="1"/>
</dbReference>
<dbReference type="InterPro" id="IPR033479">
    <property type="entry name" value="dCache_1"/>
</dbReference>
<evidence type="ECO:0000256" key="9">
    <source>
        <dbReference type="SAM" id="Phobius"/>
    </source>
</evidence>
<feature type="transmembrane region" description="Helical" evidence="9">
    <location>
        <begin position="305"/>
        <end position="326"/>
    </location>
</feature>
<organism evidence="11 12">
    <name type="scientific">Cohnella fermenti</name>
    <dbReference type="NCBI Taxonomy" id="2565925"/>
    <lineage>
        <taxon>Bacteria</taxon>
        <taxon>Bacillati</taxon>
        <taxon>Bacillota</taxon>
        <taxon>Bacilli</taxon>
        <taxon>Bacillales</taxon>
        <taxon>Paenibacillaceae</taxon>
        <taxon>Cohnella</taxon>
    </lineage>
</organism>
<dbReference type="InterPro" id="IPR036890">
    <property type="entry name" value="HATPase_C_sf"/>
</dbReference>
<dbReference type="GO" id="GO:0005886">
    <property type="term" value="C:plasma membrane"/>
    <property type="evidence" value="ECO:0007669"/>
    <property type="project" value="UniProtKB-SubCell"/>
</dbReference>
<evidence type="ECO:0000256" key="4">
    <source>
        <dbReference type="ARBA" id="ARBA00022679"/>
    </source>
</evidence>
<dbReference type="Pfam" id="PF02518">
    <property type="entry name" value="HATPase_c"/>
    <property type="match status" value="1"/>
</dbReference>
<sequence>MNAIKFWNRMRLHSRLSISFSVLMTLAIMASGVVYYSQTVHQLKQQTLQLMDSNVNQMSRTVNLYIEDLERFSISIFTDPTVQSVLRNSDGANDPLAPNRIRSQLLNLSTTWSVVRSIDIYALDGTLYNFAMTSSGKEQKLAEEPWYGKIRNYDSRSYFLWPTCIAPSLSQDKKWVFSLIRNIYDIPTGSKTGYLKIDIDVRVMEKLLVFEEPITPLSRTEAAPLLYIADDSKNVIYDNGGGLTGSTLAEAGLSNQFYGAGGSGEVTVEGIRYLYAYKKSNETNWSTIVLIPLGTILEQARHSGLYILGLICSAGLLVVFVSYFISAGITRPLRKMVGLMHRVERGNFKERIPLGEPSNEIGQLGIVFNKMLDSIDRLIKQAYESQLQTKNAQLLALQTQINPHFLYNTLNTIKAMAKRKGAPEAGKLAEALADMFRYSLSNWSRPATLRMELHHVKNVLDIQLVRFGGRFTYELDVPDDLLEKPIPKLLIQPLVENAIVHGIEKLRSGGFIRIEAHKGQDKVLLSVSDNGKGIDPQRAEFLRRLLNDPPPTLHRNEQDGIGLVNLARRIKLCFGDSASIELKSKPKHETKFVLHLPITDEYLEGAEE</sequence>
<proteinExistence type="predicted"/>
<dbReference type="OrthoDB" id="9776552at2"/>
<name>A0A4S4BGL7_9BACL</name>
<keyword evidence="3" id="KW-0597">Phosphoprotein</keyword>
<keyword evidence="2" id="KW-1003">Cell membrane</keyword>
<dbReference type="Proteomes" id="UP000310636">
    <property type="component" value="Unassembled WGS sequence"/>
</dbReference>
<keyword evidence="7 9" id="KW-1133">Transmembrane helix</keyword>
<dbReference type="SMART" id="SM00387">
    <property type="entry name" value="HATPase_c"/>
    <property type="match status" value="1"/>
</dbReference>
<dbReference type="Gene3D" id="3.30.565.10">
    <property type="entry name" value="Histidine kinase-like ATPase, C-terminal domain"/>
    <property type="match status" value="1"/>
</dbReference>
<evidence type="ECO:0000256" key="7">
    <source>
        <dbReference type="ARBA" id="ARBA00022989"/>
    </source>
</evidence>
<dbReference type="InterPro" id="IPR003660">
    <property type="entry name" value="HAMP_dom"/>
</dbReference>
<keyword evidence="6 11" id="KW-0418">Kinase</keyword>
<dbReference type="InterPro" id="IPR050640">
    <property type="entry name" value="Bact_2-comp_sensor_kinase"/>
</dbReference>
<dbReference type="EMBL" id="SSOB01000066">
    <property type="protein sequence ID" value="THF72944.1"/>
    <property type="molecule type" value="Genomic_DNA"/>
</dbReference>
<dbReference type="InterPro" id="IPR010559">
    <property type="entry name" value="Sig_transdc_His_kin_internal"/>
</dbReference>
<dbReference type="CDD" id="cd06225">
    <property type="entry name" value="HAMP"/>
    <property type="match status" value="1"/>
</dbReference>
<dbReference type="Pfam" id="PF06580">
    <property type="entry name" value="His_kinase"/>
    <property type="match status" value="1"/>
</dbReference>
<dbReference type="Gene3D" id="6.10.340.10">
    <property type="match status" value="1"/>
</dbReference>
<dbReference type="PANTHER" id="PTHR34220">
    <property type="entry name" value="SENSOR HISTIDINE KINASE YPDA"/>
    <property type="match status" value="1"/>
</dbReference>
<feature type="domain" description="HAMP" evidence="10">
    <location>
        <begin position="327"/>
        <end position="380"/>
    </location>
</feature>
<dbReference type="PANTHER" id="PTHR34220:SF7">
    <property type="entry name" value="SENSOR HISTIDINE KINASE YPDA"/>
    <property type="match status" value="1"/>
</dbReference>
<evidence type="ECO:0000256" key="3">
    <source>
        <dbReference type="ARBA" id="ARBA00022553"/>
    </source>
</evidence>
<accession>A0A4S4BGL7</accession>
<comment type="caution">
    <text evidence="11">The sequence shown here is derived from an EMBL/GenBank/DDBJ whole genome shotgun (WGS) entry which is preliminary data.</text>
</comment>
<dbReference type="Pfam" id="PF02743">
    <property type="entry name" value="dCache_1"/>
    <property type="match status" value="1"/>
</dbReference>
<evidence type="ECO:0000256" key="6">
    <source>
        <dbReference type="ARBA" id="ARBA00022777"/>
    </source>
</evidence>